<dbReference type="AlphaFoldDB" id="A0A432WRZ3"/>
<evidence type="ECO:0000313" key="14">
    <source>
        <dbReference type="EMBL" id="RUO36531.1"/>
    </source>
</evidence>
<dbReference type="EMBL" id="PIPM01000001">
    <property type="protein sequence ID" value="RUO36531.1"/>
    <property type="molecule type" value="Genomic_DNA"/>
</dbReference>
<dbReference type="GO" id="GO:0030170">
    <property type="term" value="F:pyridoxal phosphate binding"/>
    <property type="evidence" value="ECO:0007669"/>
    <property type="project" value="InterPro"/>
</dbReference>
<dbReference type="InterPro" id="IPR015421">
    <property type="entry name" value="PyrdxlP-dep_Trfase_major"/>
</dbReference>
<name>A0A432WRZ3_9GAMM</name>
<comment type="similarity">
    <text evidence="3">Belongs to the class-II pyridoxal-phosphate-dependent aminotransferase family. BioF subfamily.</text>
</comment>
<dbReference type="InterPro" id="IPR004839">
    <property type="entry name" value="Aminotransferase_I/II_large"/>
</dbReference>
<keyword evidence="15" id="KW-1185">Reference proteome</keyword>
<dbReference type="GO" id="GO:0008710">
    <property type="term" value="F:8-amino-7-oxononanoate synthase activity"/>
    <property type="evidence" value="ECO:0007669"/>
    <property type="project" value="UniProtKB-EC"/>
</dbReference>
<keyword evidence="7" id="KW-0093">Biotin biosynthesis</keyword>
<evidence type="ECO:0000256" key="8">
    <source>
        <dbReference type="ARBA" id="ARBA00022898"/>
    </source>
</evidence>
<dbReference type="OrthoDB" id="9807157at2"/>
<evidence type="ECO:0000256" key="11">
    <source>
        <dbReference type="ARBA" id="ARBA00047715"/>
    </source>
</evidence>
<dbReference type="InterPro" id="IPR015424">
    <property type="entry name" value="PyrdxlP-dep_Trfase"/>
</dbReference>
<accession>A0A432WRZ3</accession>
<dbReference type="InterPro" id="IPR001917">
    <property type="entry name" value="Aminotrans_II_pyridoxalP_BS"/>
</dbReference>
<dbReference type="PANTHER" id="PTHR13693:SF100">
    <property type="entry name" value="8-AMINO-7-OXONONANOATE SYNTHASE"/>
    <property type="match status" value="1"/>
</dbReference>
<reference evidence="14 15" key="1">
    <citation type="journal article" date="2011" name="Front. Microbiol.">
        <title>Genomic signatures of strain selection and enhancement in Bacillus atrophaeus var. globigii, a historical biowarfare simulant.</title>
        <authorList>
            <person name="Gibbons H.S."/>
            <person name="Broomall S.M."/>
            <person name="McNew L.A."/>
            <person name="Daligault H."/>
            <person name="Chapman C."/>
            <person name="Bruce D."/>
            <person name="Karavis M."/>
            <person name="Krepps M."/>
            <person name="McGregor P.A."/>
            <person name="Hong C."/>
            <person name="Park K.H."/>
            <person name="Akmal A."/>
            <person name="Feldman A."/>
            <person name="Lin J.S."/>
            <person name="Chang W.E."/>
            <person name="Higgs B.W."/>
            <person name="Demirev P."/>
            <person name="Lindquist J."/>
            <person name="Liem A."/>
            <person name="Fochler E."/>
            <person name="Read T.D."/>
            <person name="Tapia R."/>
            <person name="Johnson S."/>
            <person name="Bishop-Lilly K.A."/>
            <person name="Detter C."/>
            <person name="Han C."/>
            <person name="Sozhamannan S."/>
            <person name="Rosenzweig C.N."/>
            <person name="Skowronski E.W."/>
        </authorList>
    </citation>
    <scope>NUCLEOTIDE SEQUENCE [LARGE SCALE GENOMIC DNA]</scope>
    <source>
        <strain evidence="14 15">GYP-17</strain>
    </source>
</reference>
<keyword evidence="6 14" id="KW-0808">Transferase</keyword>
<comment type="caution">
    <text evidence="14">The sequence shown here is derived from an EMBL/GenBank/DDBJ whole genome shotgun (WGS) entry which is preliminary data.</text>
</comment>
<feature type="domain" description="Aminotransferase class I/classII large" evidence="13">
    <location>
        <begin position="34"/>
        <end position="369"/>
    </location>
</feature>
<evidence type="ECO:0000256" key="6">
    <source>
        <dbReference type="ARBA" id="ARBA00022679"/>
    </source>
</evidence>
<dbReference type="RefSeq" id="WP_126775843.1">
    <property type="nucleotide sequence ID" value="NZ_PIPM01000001.1"/>
</dbReference>
<dbReference type="InterPro" id="IPR015422">
    <property type="entry name" value="PyrdxlP-dep_Trfase_small"/>
</dbReference>
<evidence type="ECO:0000256" key="7">
    <source>
        <dbReference type="ARBA" id="ARBA00022756"/>
    </source>
</evidence>
<organism evidence="14 15">
    <name type="scientific">Aliidiomarina sanyensis</name>
    <dbReference type="NCBI Taxonomy" id="1249555"/>
    <lineage>
        <taxon>Bacteria</taxon>
        <taxon>Pseudomonadati</taxon>
        <taxon>Pseudomonadota</taxon>
        <taxon>Gammaproteobacteria</taxon>
        <taxon>Alteromonadales</taxon>
        <taxon>Idiomarinaceae</taxon>
        <taxon>Aliidiomarina</taxon>
    </lineage>
</organism>
<dbReference type="Gene3D" id="3.90.1150.10">
    <property type="entry name" value="Aspartate Aminotransferase, domain 1"/>
    <property type="match status" value="1"/>
</dbReference>
<proteinExistence type="inferred from homology"/>
<evidence type="ECO:0000256" key="1">
    <source>
        <dbReference type="ARBA" id="ARBA00001933"/>
    </source>
</evidence>
<evidence type="ECO:0000256" key="9">
    <source>
        <dbReference type="ARBA" id="ARBA00032610"/>
    </source>
</evidence>
<dbReference type="EC" id="2.3.1.47" evidence="5"/>
<evidence type="ECO:0000256" key="2">
    <source>
        <dbReference type="ARBA" id="ARBA00004746"/>
    </source>
</evidence>
<dbReference type="PANTHER" id="PTHR13693">
    <property type="entry name" value="CLASS II AMINOTRANSFERASE/8-AMINO-7-OXONONANOATE SYNTHASE"/>
    <property type="match status" value="1"/>
</dbReference>
<evidence type="ECO:0000256" key="10">
    <source>
        <dbReference type="ARBA" id="ARBA00033381"/>
    </source>
</evidence>
<dbReference type="GO" id="GO:0009102">
    <property type="term" value="P:biotin biosynthetic process"/>
    <property type="evidence" value="ECO:0007669"/>
    <property type="project" value="UniProtKB-KW"/>
</dbReference>
<dbReference type="SUPFAM" id="SSF53383">
    <property type="entry name" value="PLP-dependent transferases"/>
    <property type="match status" value="1"/>
</dbReference>
<evidence type="ECO:0000256" key="12">
    <source>
        <dbReference type="RuleBase" id="RU003693"/>
    </source>
</evidence>
<dbReference type="PROSITE" id="PS00599">
    <property type="entry name" value="AA_TRANSFER_CLASS_2"/>
    <property type="match status" value="1"/>
</dbReference>
<dbReference type="Gene3D" id="3.40.640.10">
    <property type="entry name" value="Type I PLP-dependent aspartate aminotransferase-like (Major domain)"/>
    <property type="match status" value="1"/>
</dbReference>
<evidence type="ECO:0000256" key="4">
    <source>
        <dbReference type="ARBA" id="ARBA00011738"/>
    </source>
</evidence>
<sequence>MLRSRMQQVLVQADAVHLRRTLRPRAAAHMQRTFASNDYLGLRHDPRVIEAFQRGLQQYGSGSGASPLVTGYSDAHQVLAEELADWLGVDRVLLFSSGYAANQGVLSTLSEVGMVPVLDRLCHASIYDGVQSERIARFHHQNIEHAETVLRQLKMQPDQTAMLVSEGVFSMDGDQAPVARLHDLAKRSNALLMLDDAHGLGVTGARGLGVMDTTAYRPDVLTGTFGKAFGVAGAFVATDHTIADFLVQRCRHFIYSTAFPAAQAEAIRASLKCVRSEPERRGRLFQNIHRFCDYAAQLNLRLAPSETPIQPLVVGDAGHALQLAEHLRAAGFECTAIRYPTVPKHTARLRFALSAAHTAHDIDALFDALHVILRKEPALHDACTVHEA</sequence>
<dbReference type="Pfam" id="PF00155">
    <property type="entry name" value="Aminotran_1_2"/>
    <property type="match status" value="1"/>
</dbReference>
<evidence type="ECO:0000256" key="3">
    <source>
        <dbReference type="ARBA" id="ARBA00010008"/>
    </source>
</evidence>
<protein>
    <recommendedName>
        <fullName evidence="5">8-amino-7-oxononanoate synthase</fullName>
        <ecNumber evidence="5">2.3.1.47</ecNumber>
    </recommendedName>
    <alternativeName>
        <fullName evidence="9">7-keto-8-amino-pelargonic acid synthase</fullName>
    </alternativeName>
    <alternativeName>
        <fullName evidence="10">8-amino-7-ketopelargonate synthase</fullName>
    </alternativeName>
</protein>
<keyword evidence="8 12" id="KW-0663">Pyridoxal phosphate</keyword>
<evidence type="ECO:0000259" key="13">
    <source>
        <dbReference type="Pfam" id="PF00155"/>
    </source>
</evidence>
<evidence type="ECO:0000313" key="15">
    <source>
        <dbReference type="Proteomes" id="UP000288405"/>
    </source>
</evidence>
<comment type="pathway">
    <text evidence="2">Cofactor biosynthesis; biotin biosynthesis.</text>
</comment>
<comment type="catalytic activity">
    <reaction evidence="11">
        <text>6-carboxyhexanoyl-[ACP] + L-alanine + H(+) = (8S)-8-amino-7-oxononanoate + holo-[ACP] + CO2</text>
        <dbReference type="Rhea" id="RHEA:42288"/>
        <dbReference type="Rhea" id="RHEA-COMP:9685"/>
        <dbReference type="Rhea" id="RHEA-COMP:9955"/>
        <dbReference type="ChEBI" id="CHEBI:15378"/>
        <dbReference type="ChEBI" id="CHEBI:16526"/>
        <dbReference type="ChEBI" id="CHEBI:57972"/>
        <dbReference type="ChEBI" id="CHEBI:64479"/>
        <dbReference type="ChEBI" id="CHEBI:78846"/>
        <dbReference type="ChEBI" id="CHEBI:149468"/>
        <dbReference type="EC" id="2.3.1.47"/>
    </reaction>
</comment>
<comment type="cofactor">
    <cofactor evidence="1 12">
        <name>pyridoxal 5'-phosphate</name>
        <dbReference type="ChEBI" id="CHEBI:597326"/>
    </cofactor>
</comment>
<gene>
    <name evidence="14" type="ORF">CWE11_01580</name>
</gene>
<comment type="subunit">
    <text evidence="4">Homodimer.</text>
</comment>
<dbReference type="Proteomes" id="UP000288405">
    <property type="component" value="Unassembled WGS sequence"/>
</dbReference>
<keyword evidence="14" id="KW-0012">Acyltransferase</keyword>
<dbReference type="InterPro" id="IPR050087">
    <property type="entry name" value="AON_synthase_class-II"/>
</dbReference>
<evidence type="ECO:0000256" key="5">
    <source>
        <dbReference type="ARBA" id="ARBA00013187"/>
    </source>
</evidence>